<keyword evidence="3" id="KW-0813">Transport</keyword>
<comment type="caution">
    <text evidence="10">The sequence shown here is derived from an EMBL/GenBank/DDBJ whole genome shotgun (WGS) entry which is preliminary data.</text>
</comment>
<evidence type="ECO:0000256" key="5">
    <source>
        <dbReference type="ARBA" id="ARBA00022692"/>
    </source>
</evidence>
<proteinExistence type="inferred from homology"/>
<dbReference type="InterPro" id="IPR003423">
    <property type="entry name" value="OMP_efflux"/>
</dbReference>
<feature type="chain" id="PRO_5045130102" evidence="9">
    <location>
        <begin position="22"/>
        <end position="439"/>
    </location>
</feature>
<dbReference type="RefSeq" id="WP_237877125.1">
    <property type="nucleotide sequence ID" value="NZ_JAKLTR010000031.1"/>
</dbReference>
<dbReference type="Proteomes" id="UP001165367">
    <property type="component" value="Unassembled WGS sequence"/>
</dbReference>
<evidence type="ECO:0000313" key="11">
    <source>
        <dbReference type="Proteomes" id="UP001165367"/>
    </source>
</evidence>
<dbReference type="InterPro" id="IPR051906">
    <property type="entry name" value="TolC-like"/>
</dbReference>
<evidence type="ECO:0000256" key="3">
    <source>
        <dbReference type="ARBA" id="ARBA00022448"/>
    </source>
</evidence>
<accession>A0ABS9L0F1</accession>
<feature type="coiled-coil region" evidence="8">
    <location>
        <begin position="364"/>
        <end position="422"/>
    </location>
</feature>
<dbReference type="Gene3D" id="1.20.1600.10">
    <property type="entry name" value="Outer membrane efflux proteins (OEP)"/>
    <property type="match status" value="1"/>
</dbReference>
<keyword evidence="6" id="KW-0472">Membrane</keyword>
<protein>
    <submittedName>
        <fullName evidence="10">TolC family protein</fullName>
    </submittedName>
</protein>
<gene>
    <name evidence="10" type="ORF">LZZ85_27330</name>
</gene>
<dbReference type="PANTHER" id="PTHR30026">
    <property type="entry name" value="OUTER MEMBRANE PROTEIN TOLC"/>
    <property type="match status" value="1"/>
</dbReference>
<keyword evidence="8" id="KW-0175">Coiled coil</keyword>
<name>A0ABS9L0F1_9BACT</name>
<dbReference type="Pfam" id="PF02321">
    <property type="entry name" value="OEP"/>
    <property type="match status" value="2"/>
</dbReference>
<evidence type="ECO:0000256" key="4">
    <source>
        <dbReference type="ARBA" id="ARBA00022452"/>
    </source>
</evidence>
<keyword evidence="9" id="KW-0732">Signal</keyword>
<comment type="similarity">
    <text evidence="2">Belongs to the outer membrane factor (OMF) (TC 1.B.17) family.</text>
</comment>
<dbReference type="SUPFAM" id="SSF56954">
    <property type="entry name" value="Outer membrane efflux proteins (OEP)"/>
    <property type="match status" value="1"/>
</dbReference>
<evidence type="ECO:0000313" key="10">
    <source>
        <dbReference type="EMBL" id="MCG2618046.1"/>
    </source>
</evidence>
<feature type="signal peptide" evidence="9">
    <location>
        <begin position="1"/>
        <end position="21"/>
    </location>
</feature>
<organism evidence="10 11">
    <name type="scientific">Terrimonas ginsenosidimutans</name>
    <dbReference type="NCBI Taxonomy" id="2908004"/>
    <lineage>
        <taxon>Bacteria</taxon>
        <taxon>Pseudomonadati</taxon>
        <taxon>Bacteroidota</taxon>
        <taxon>Chitinophagia</taxon>
        <taxon>Chitinophagales</taxon>
        <taxon>Chitinophagaceae</taxon>
        <taxon>Terrimonas</taxon>
    </lineage>
</organism>
<comment type="subcellular location">
    <subcellularLocation>
        <location evidence="1">Cell outer membrane</location>
    </subcellularLocation>
</comment>
<evidence type="ECO:0000256" key="9">
    <source>
        <dbReference type="SAM" id="SignalP"/>
    </source>
</evidence>
<reference evidence="10" key="1">
    <citation type="submission" date="2022-01" db="EMBL/GenBank/DDBJ databases">
        <authorList>
            <person name="Jo J.-H."/>
            <person name="Im W.-T."/>
        </authorList>
    </citation>
    <scope>NUCLEOTIDE SEQUENCE</scope>
    <source>
        <strain evidence="10">NA20</strain>
    </source>
</reference>
<evidence type="ECO:0000256" key="7">
    <source>
        <dbReference type="ARBA" id="ARBA00023237"/>
    </source>
</evidence>
<keyword evidence="7" id="KW-0998">Cell outer membrane</keyword>
<keyword evidence="11" id="KW-1185">Reference proteome</keyword>
<evidence type="ECO:0000256" key="2">
    <source>
        <dbReference type="ARBA" id="ARBA00007613"/>
    </source>
</evidence>
<dbReference type="EMBL" id="JAKLTR010000031">
    <property type="protein sequence ID" value="MCG2618046.1"/>
    <property type="molecule type" value="Genomic_DNA"/>
</dbReference>
<evidence type="ECO:0000256" key="6">
    <source>
        <dbReference type="ARBA" id="ARBA00023136"/>
    </source>
</evidence>
<dbReference type="PANTHER" id="PTHR30026:SF20">
    <property type="entry name" value="OUTER MEMBRANE PROTEIN TOLC"/>
    <property type="match status" value="1"/>
</dbReference>
<sequence>MKRVPLVLFTFLLTAVSAVRAQQMLTLEEAIATALQNNYDIQLSKNDSMVAALDYSYRNMVFFPTLNGVATTTWNNNNQRQTLADGSKREQDGIRSHNSQASVQLQWVLFDGFKMFATRERGEQLIGLGALTVRNQVVNTVADVVTTYYNVVRQKQQLRAVEEQIALNEERVKLSQYKLDIGTGAKPDLLQSKVDLNAQRSAKLAQLALIDQLKDQLNQSMNTKLGTMFEVADSIPLNTGLGLGDIQLEIEKSNPALLIAQKNIDIAQLQLKERKAERWPVISLNSAYNYSRTDNKTVINPFSTLFNQSNGLNYGFSAQIPIFNGLNARRLIRQAQLNVNYLQTSYANQRALTDLSVVNAFRVYEQNKKTLDIEEENIKLARENVDIVFQVYKLGAATLVQLREAQNSLEDANNRLIAARYATKLSETELLRLKGEIIK</sequence>
<keyword evidence="5" id="KW-0812">Transmembrane</keyword>
<keyword evidence="4" id="KW-1134">Transmembrane beta strand</keyword>
<evidence type="ECO:0000256" key="1">
    <source>
        <dbReference type="ARBA" id="ARBA00004442"/>
    </source>
</evidence>
<evidence type="ECO:0000256" key="8">
    <source>
        <dbReference type="SAM" id="Coils"/>
    </source>
</evidence>